<keyword evidence="2" id="KW-0812">Transmembrane</keyword>
<organism evidence="7">
    <name type="scientific">Aegilops tauschii</name>
    <name type="common">Tausch's goatgrass</name>
    <name type="synonym">Aegilops squarrosa</name>
    <dbReference type="NCBI Taxonomy" id="37682"/>
    <lineage>
        <taxon>Eukaryota</taxon>
        <taxon>Viridiplantae</taxon>
        <taxon>Streptophyta</taxon>
        <taxon>Embryophyta</taxon>
        <taxon>Tracheophyta</taxon>
        <taxon>Spermatophyta</taxon>
        <taxon>Magnoliopsida</taxon>
        <taxon>Liliopsida</taxon>
        <taxon>Poales</taxon>
        <taxon>Poaceae</taxon>
        <taxon>BOP clade</taxon>
        <taxon>Pooideae</taxon>
        <taxon>Triticodae</taxon>
        <taxon>Triticeae</taxon>
        <taxon>Triticinae</taxon>
        <taxon>Aegilops</taxon>
    </lineage>
</organism>
<evidence type="ECO:0000256" key="4">
    <source>
        <dbReference type="ARBA" id="ARBA00022989"/>
    </source>
</evidence>
<dbReference type="InterPro" id="IPR036770">
    <property type="entry name" value="Ankyrin_rpt-contain_sf"/>
</dbReference>
<keyword evidence="3" id="KW-0677">Repeat</keyword>
<evidence type="ECO:0000256" key="3">
    <source>
        <dbReference type="ARBA" id="ARBA00022737"/>
    </source>
</evidence>
<keyword evidence="6" id="KW-0472">Membrane</keyword>
<dbReference type="SUPFAM" id="SSF48403">
    <property type="entry name" value="Ankyrin repeat"/>
    <property type="match status" value="1"/>
</dbReference>
<protein>
    <submittedName>
        <fullName evidence="7">Uncharacterized protein</fullName>
    </submittedName>
</protein>
<keyword evidence="5" id="KW-0040">ANK repeat</keyword>
<dbReference type="PROSITE" id="PS50088">
    <property type="entry name" value="ANK_REPEAT"/>
    <property type="match status" value="2"/>
</dbReference>
<dbReference type="Gene3D" id="1.25.40.20">
    <property type="entry name" value="Ankyrin repeat-containing domain"/>
    <property type="match status" value="1"/>
</dbReference>
<keyword evidence="4" id="KW-1133">Transmembrane helix</keyword>
<evidence type="ECO:0000313" key="7">
    <source>
        <dbReference type="EnsemblPlants" id="EMT10022"/>
    </source>
</evidence>
<comment type="subcellular location">
    <subcellularLocation>
        <location evidence="1">Membrane</location>
        <topology evidence="1">Multi-pass membrane protein</topology>
    </subcellularLocation>
</comment>
<accession>M8AZT2</accession>
<dbReference type="EnsemblPlants" id="EMT10022">
    <property type="protein sequence ID" value="EMT10022"/>
    <property type="gene ID" value="F775_10684"/>
</dbReference>
<dbReference type="ExpressionAtlas" id="M8AZT2">
    <property type="expression patterns" value="baseline"/>
</dbReference>
<dbReference type="Pfam" id="PF00023">
    <property type="entry name" value="Ank"/>
    <property type="match status" value="1"/>
</dbReference>
<dbReference type="SMART" id="SM00248">
    <property type="entry name" value="ANK"/>
    <property type="match status" value="4"/>
</dbReference>
<dbReference type="AlphaFoldDB" id="M8AZT2"/>
<evidence type="ECO:0000256" key="1">
    <source>
        <dbReference type="ARBA" id="ARBA00004141"/>
    </source>
</evidence>
<dbReference type="PANTHER" id="PTHR24186">
    <property type="entry name" value="PROTEIN PHOSPHATASE 1 REGULATORY SUBUNIT"/>
    <property type="match status" value="1"/>
</dbReference>
<dbReference type="Pfam" id="PF13962">
    <property type="entry name" value="PGG"/>
    <property type="match status" value="1"/>
</dbReference>
<evidence type="ECO:0000256" key="2">
    <source>
        <dbReference type="ARBA" id="ARBA00022692"/>
    </source>
</evidence>
<reference evidence="7" key="1">
    <citation type="submission" date="2015-06" db="UniProtKB">
        <authorList>
            <consortium name="EnsemblPlants"/>
        </authorList>
    </citation>
    <scope>IDENTIFICATION</scope>
</reference>
<evidence type="ECO:0000256" key="6">
    <source>
        <dbReference type="ARBA" id="ARBA00023136"/>
    </source>
</evidence>
<dbReference type="InterPro" id="IPR026961">
    <property type="entry name" value="PGG_dom"/>
</dbReference>
<dbReference type="Pfam" id="PF12796">
    <property type="entry name" value="Ank_2"/>
    <property type="match status" value="1"/>
</dbReference>
<sequence length="387" mass="42510">MLLESKKYLIKQADQSTGRTPLHYAALFGETEVTELLLEADPSSAYLPDSKGSFPIHVAASNGQPDNVLALLRKSGPYYAKLRDGKGRTFLHVAAEAERFGVVLLACQEQGKMASSVMNMQDDDGNTALHLAALAGSIRMVRALVSIPEVKLNLPNKGGRMPRDLAFKEHSTGSCLYTWNSRYRNRIHLLLRDACDLIDWRPRIELSWTEFKSALDEMERSQNIVDQTQIIALGSVLITTVTFAAAFAMPGATEQMTIKRAAHRRLRGNTSSTGIHLLFTIHALSHLARSLSAAFIFGMYSILAPVEHAKAMYISLYNHGSPPGGGGRLLVHHDGGNGIQRQSADGEEVWKSGKEVESCMGGPSDADIPILAIHFHRGYISLTYIFH</sequence>
<dbReference type="GO" id="GO:0005886">
    <property type="term" value="C:plasma membrane"/>
    <property type="evidence" value="ECO:0007669"/>
    <property type="project" value="TreeGrafter"/>
</dbReference>
<dbReference type="InterPro" id="IPR002110">
    <property type="entry name" value="Ankyrin_rpt"/>
</dbReference>
<dbReference type="PANTHER" id="PTHR24186:SF50">
    <property type="entry name" value="ANKYRIN REPEAT-CONTAINING PROTEIN ITN1-LIKE ISOFORM X1"/>
    <property type="match status" value="1"/>
</dbReference>
<evidence type="ECO:0000256" key="5">
    <source>
        <dbReference type="ARBA" id="ARBA00023043"/>
    </source>
</evidence>
<dbReference type="PROSITE" id="PS50297">
    <property type="entry name" value="ANK_REP_REGION"/>
    <property type="match status" value="2"/>
</dbReference>
<proteinExistence type="predicted"/>
<name>M8AZT2_AEGTA</name>